<accession>A0ABU2LDB9</accession>
<evidence type="ECO:0000313" key="1">
    <source>
        <dbReference type="EMBL" id="MDT0309572.1"/>
    </source>
</evidence>
<dbReference type="Proteomes" id="UP001183388">
    <property type="component" value="Unassembled WGS sequence"/>
</dbReference>
<dbReference type="EMBL" id="JAVREN010000041">
    <property type="protein sequence ID" value="MDT0309572.1"/>
    <property type="molecule type" value="Genomic_DNA"/>
</dbReference>
<evidence type="ECO:0000313" key="2">
    <source>
        <dbReference type="Proteomes" id="UP001183388"/>
    </source>
</evidence>
<proteinExistence type="predicted"/>
<evidence type="ECO:0008006" key="3">
    <source>
        <dbReference type="Google" id="ProtNLM"/>
    </source>
</evidence>
<organism evidence="1 2">
    <name type="scientific">Streptomyces boetiae</name>
    <dbReference type="NCBI Taxonomy" id="3075541"/>
    <lineage>
        <taxon>Bacteria</taxon>
        <taxon>Bacillati</taxon>
        <taxon>Actinomycetota</taxon>
        <taxon>Actinomycetes</taxon>
        <taxon>Kitasatosporales</taxon>
        <taxon>Streptomycetaceae</taxon>
        <taxon>Streptomyces</taxon>
    </lineage>
</organism>
<comment type="caution">
    <text evidence="1">The sequence shown here is derived from an EMBL/GenBank/DDBJ whole genome shotgun (WGS) entry which is preliminary data.</text>
</comment>
<protein>
    <recommendedName>
        <fullName evidence="3">STAS domain-containing protein</fullName>
    </recommendedName>
</protein>
<sequence length="117" mass="12005">MAGNELGWRSLRVTLEVTGGHADAETLVALDVAGDDPAQLLGAVLSQLEPLADALAALRAEGHAARIRMEGWVETGACLAVPPDLLARVAALGLPLAFATRADGSTETEDFLSSLGS</sequence>
<dbReference type="RefSeq" id="WP_311632537.1">
    <property type="nucleotide sequence ID" value="NZ_JAVREN010000041.1"/>
</dbReference>
<name>A0ABU2LDB9_9ACTN</name>
<reference evidence="2" key="1">
    <citation type="submission" date="2023-07" db="EMBL/GenBank/DDBJ databases">
        <title>30 novel species of actinomycetes from the DSMZ collection.</title>
        <authorList>
            <person name="Nouioui I."/>
        </authorList>
    </citation>
    <scope>NUCLEOTIDE SEQUENCE [LARGE SCALE GENOMIC DNA]</scope>
    <source>
        <strain evidence="2">DSM 44917</strain>
    </source>
</reference>
<gene>
    <name evidence="1" type="ORF">RM780_21805</name>
</gene>
<keyword evidence="2" id="KW-1185">Reference proteome</keyword>